<dbReference type="SUPFAM" id="SSF53335">
    <property type="entry name" value="S-adenosyl-L-methionine-dependent methyltransferases"/>
    <property type="match status" value="1"/>
</dbReference>
<keyword evidence="5" id="KW-0472">Membrane</keyword>
<reference evidence="7" key="1">
    <citation type="submission" date="2020-12" db="EMBL/GenBank/DDBJ databases">
        <title>Metabolic potential, ecology and presence of endohyphal bacteria is reflected in genomic diversity of Mucoromycotina.</title>
        <authorList>
            <person name="Muszewska A."/>
            <person name="Okrasinska A."/>
            <person name="Steczkiewicz K."/>
            <person name="Drgas O."/>
            <person name="Orlowska M."/>
            <person name="Perlinska-Lenart U."/>
            <person name="Aleksandrzak-Piekarczyk T."/>
            <person name="Szatraj K."/>
            <person name="Zielenkiewicz U."/>
            <person name="Pilsyk S."/>
            <person name="Malc E."/>
            <person name="Mieczkowski P."/>
            <person name="Kruszewska J.S."/>
            <person name="Biernat P."/>
            <person name="Pawlowska J."/>
        </authorList>
    </citation>
    <scope>NUCLEOTIDE SEQUENCE</scope>
    <source>
        <strain evidence="7">WA0000067209</strain>
    </source>
</reference>
<comment type="caution">
    <text evidence="7">The sequence shown here is derived from an EMBL/GenBank/DDBJ whole genome shotgun (WGS) entry which is preliminary data.</text>
</comment>
<dbReference type="GO" id="GO:0016740">
    <property type="term" value="F:transferase activity"/>
    <property type="evidence" value="ECO:0007669"/>
    <property type="project" value="UniProtKB-UniRule"/>
</dbReference>
<feature type="transmembrane region" description="Helical" evidence="5">
    <location>
        <begin position="82"/>
        <end position="101"/>
    </location>
</feature>
<gene>
    <name evidence="7" type="ORF">INT43_002101</name>
</gene>
<evidence type="ECO:0000313" key="7">
    <source>
        <dbReference type="EMBL" id="KAG2179251.1"/>
    </source>
</evidence>
<dbReference type="Gene3D" id="3.40.50.150">
    <property type="entry name" value="Vaccinia Virus protein VP39"/>
    <property type="match status" value="1"/>
</dbReference>
<dbReference type="GO" id="GO:0006596">
    <property type="term" value="P:polyamine biosynthetic process"/>
    <property type="evidence" value="ECO:0007669"/>
    <property type="project" value="UniProtKB-UniRule"/>
</dbReference>
<dbReference type="InterPro" id="IPR030374">
    <property type="entry name" value="PABS"/>
</dbReference>
<evidence type="ECO:0000259" key="6">
    <source>
        <dbReference type="PROSITE" id="PS51006"/>
    </source>
</evidence>
<dbReference type="Pfam" id="PF01564">
    <property type="entry name" value="Spermine_synth"/>
    <property type="match status" value="1"/>
</dbReference>
<name>A0A8H7PU33_MORIS</name>
<keyword evidence="5" id="KW-1133">Transmembrane helix</keyword>
<evidence type="ECO:0000313" key="8">
    <source>
        <dbReference type="Proteomes" id="UP000654370"/>
    </source>
</evidence>
<sequence length="535" mass="59939">MSTNSLRLSDPETFVKILVAVSTATTLATLRDASSRYLEPIYGNVFPYHRLQDAAMIFFALGLLVGPASNIYDLPLKNRSNILTSLLDTVAILLALSPIVVEPLFKFSSQWGPIWGPHLTQIPLLYGTTFVLGVLSGFTIRWYYSIMFYQLLYQYAVITLASSCQQILLCSTILCIASFTLKVFTVSKIEQIEQSSIRQSNYLKLLTPQVLILLTLIFTITKAKHLGNINTPQEIPGTNWHILAGNESTTGWIEVLEENQRMNMRVMRAGHSLLGGRFLGTGESIFATFHLLEGILAFDRPKVDATTRALQIGLGCGISTNGLIKHGVSVDVVELDPVVYYMARDYFDLEQPNTVHLENGREFLQRVDQDTYDFVLHDIFTGGSVAPKMFSLELLQLVKHALKPNGILAMNFVGSEQPEHRKGLDLVATTLSSMFENVQCYRDSDDSSVKFTNYVFFAADIPLKFHSKRINQIFEGHTAKVLAGWHQNSVSVNNITNGVLTDRSLRTLEKAGANAALDHWLVMRQIFGDDFWLHF</sequence>
<dbReference type="OrthoDB" id="2016285at2759"/>
<evidence type="ECO:0000256" key="3">
    <source>
        <dbReference type="ARBA" id="ARBA00023115"/>
    </source>
</evidence>
<evidence type="ECO:0000256" key="5">
    <source>
        <dbReference type="SAM" id="Phobius"/>
    </source>
</evidence>
<dbReference type="NCBIfam" id="NF037959">
    <property type="entry name" value="MFS_SpdSyn"/>
    <property type="match status" value="1"/>
</dbReference>
<comment type="similarity">
    <text evidence="1">Belongs to the spermidine/spermine synthase family.</text>
</comment>
<keyword evidence="5" id="KW-0812">Transmembrane</keyword>
<evidence type="ECO:0000256" key="2">
    <source>
        <dbReference type="ARBA" id="ARBA00022679"/>
    </source>
</evidence>
<evidence type="ECO:0000256" key="4">
    <source>
        <dbReference type="PROSITE-ProRule" id="PRU00354"/>
    </source>
</evidence>
<feature type="active site" description="Proton acceptor" evidence="4">
    <location>
        <position position="378"/>
    </location>
</feature>
<keyword evidence="2 4" id="KW-0808">Transferase</keyword>
<dbReference type="PANTHER" id="PTHR43317">
    <property type="entry name" value="THERMOSPERMINE SYNTHASE ACAULIS5"/>
    <property type="match status" value="1"/>
</dbReference>
<feature type="transmembrane region" description="Helical" evidence="5">
    <location>
        <begin position="122"/>
        <end position="144"/>
    </location>
</feature>
<feature type="transmembrane region" description="Helical" evidence="5">
    <location>
        <begin position="51"/>
        <end position="70"/>
    </location>
</feature>
<keyword evidence="8" id="KW-1185">Reference proteome</keyword>
<evidence type="ECO:0000256" key="1">
    <source>
        <dbReference type="ARBA" id="ARBA00007867"/>
    </source>
</evidence>
<protein>
    <recommendedName>
        <fullName evidence="6">PABS domain-containing protein</fullName>
    </recommendedName>
</protein>
<dbReference type="PROSITE" id="PS51006">
    <property type="entry name" value="PABS_2"/>
    <property type="match status" value="1"/>
</dbReference>
<organism evidence="7 8">
    <name type="scientific">Mortierella isabellina</name>
    <name type="common">Filamentous fungus</name>
    <name type="synonym">Umbelopsis isabellina</name>
    <dbReference type="NCBI Taxonomy" id="91625"/>
    <lineage>
        <taxon>Eukaryota</taxon>
        <taxon>Fungi</taxon>
        <taxon>Fungi incertae sedis</taxon>
        <taxon>Mucoromycota</taxon>
        <taxon>Mucoromycotina</taxon>
        <taxon>Umbelopsidomycetes</taxon>
        <taxon>Umbelopsidales</taxon>
        <taxon>Umbelopsidaceae</taxon>
        <taxon>Umbelopsis</taxon>
    </lineage>
</organism>
<dbReference type="Proteomes" id="UP000654370">
    <property type="component" value="Unassembled WGS sequence"/>
</dbReference>
<proteinExistence type="inferred from homology"/>
<feature type="domain" description="PABS" evidence="6">
    <location>
        <begin position="330"/>
        <end position="461"/>
    </location>
</feature>
<dbReference type="CDD" id="cd02440">
    <property type="entry name" value="AdoMet_MTases"/>
    <property type="match status" value="1"/>
</dbReference>
<dbReference type="EMBL" id="JAEPQZ010000007">
    <property type="protein sequence ID" value="KAG2179251.1"/>
    <property type="molecule type" value="Genomic_DNA"/>
</dbReference>
<dbReference type="InterPro" id="IPR029063">
    <property type="entry name" value="SAM-dependent_MTases_sf"/>
</dbReference>
<dbReference type="AlphaFoldDB" id="A0A8H7PU33"/>
<accession>A0A8H7PU33</accession>
<dbReference type="PANTHER" id="PTHR43317:SF1">
    <property type="entry name" value="THERMOSPERMINE SYNTHASE ACAULIS5"/>
    <property type="match status" value="1"/>
</dbReference>
<feature type="transmembrane region" description="Helical" evidence="5">
    <location>
        <begin position="156"/>
        <end position="181"/>
    </location>
</feature>
<keyword evidence="3 4" id="KW-0620">Polyamine biosynthesis</keyword>